<dbReference type="InterPro" id="IPR003593">
    <property type="entry name" value="AAA+_ATPase"/>
</dbReference>
<dbReference type="FunFam" id="3.40.50.300:FF:000006">
    <property type="entry name" value="DNA-binding transcriptional regulator NtrC"/>
    <property type="match status" value="1"/>
</dbReference>
<evidence type="ECO:0000256" key="1">
    <source>
        <dbReference type="ARBA" id="ARBA00022741"/>
    </source>
</evidence>
<dbReference type="InterPro" id="IPR009057">
    <property type="entry name" value="Homeodomain-like_sf"/>
</dbReference>
<dbReference type="PROSITE" id="PS00675">
    <property type="entry name" value="SIGMA54_INTERACT_1"/>
    <property type="match status" value="1"/>
</dbReference>
<dbReference type="InterPro" id="IPR027417">
    <property type="entry name" value="P-loop_NTPase"/>
</dbReference>
<protein>
    <submittedName>
        <fullName evidence="8">AAA family ATPase</fullName>
    </submittedName>
</protein>
<evidence type="ECO:0000256" key="2">
    <source>
        <dbReference type="ARBA" id="ARBA00022840"/>
    </source>
</evidence>
<dbReference type="GO" id="GO:0043565">
    <property type="term" value="F:sequence-specific DNA binding"/>
    <property type="evidence" value="ECO:0007669"/>
    <property type="project" value="InterPro"/>
</dbReference>
<keyword evidence="2" id="KW-0067">ATP-binding</keyword>
<dbReference type="PANTHER" id="PTHR32071">
    <property type="entry name" value="TRANSCRIPTIONAL REGULATORY PROTEIN"/>
    <property type="match status" value="1"/>
</dbReference>
<dbReference type="Gene3D" id="1.10.10.60">
    <property type="entry name" value="Homeodomain-like"/>
    <property type="match status" value="1"/>
</dbReference>
<dbReference type="PANTHER" id="PTHR32071:SF117">
    <property type="entry name" value="PTS-DEPENDENT DIHYDROXYACETONE KINASE OPERON REGULATORY PROTEIN-RELATED"/>
    <property type="match status" value="1"/>
</dbReference>
<dbReference type="SUPFAM" id="SSF55781">
    <property type="entry name" value="GAF domain-like"/>
    <property type="match status" value="1"/>
</dbReference>
<dbReference type="InterPro" id="IPR025944">
    <property type="entry name" value="Sigma_54_int_dom_CS"/>
</dbReference>
<evidence type="ECO:0000256" key="6">
    <source>
        <dbReference type="ARBA" id="ARBA00023163"/>
    </source>
</evidence>
<dbReference type="PROSITE" id="PS00688">
    <property type="entry name" value="SIGMA54_INTERACT_3"/>
    <property type="match status" value="1"/>
</dbReference>
<evidence type="ECO:0000256" key="3">
    <source>
        <dbReference type="ARBA" id="ARBA00023015"/>
    </source>
</evidence>
<evidence type="ECO:0000313" key="8">
    <source>
        <dbReference type="EMBL" id="HGY54521.1"/>
    </source>
</evidence>
<keyword evidence="3" id="KW-0805">Transcription regulation</keyword>
<dbReference type="InterPro" id="IPR058031">
    <property type="entry name" value="AAA_lid_NorR"/>
</dbReference>
<dbReference type="Gene3D" id="3.40.50.300">
    <property type="entry name" value="P-loop containing nucleotide triphosphate hydrolases"/>
    <property type="match status" value="1"/>
</dbReference>
<dbReference type="Pfam" id="PF02954">
    <property type="entry name" value="HTH_8"/>
    <property type="match status" value="1"/>
</dbReference>
<dbReference type="Pfam" id="PF25601">
    <property type="entry name" value="AAA_lid_14"/>
    <property type="match status" value="1"/>
</dbReference>
<keyword evidence="6" id="KW-0804">Transcription</keyword>
<dbReference type="Pfam" id="PF00158">
    <property type="entry name" value="Sigma54_activat"/>
    <property type="match status" value="1"/>
</dbReference>
<dbReference type="SUPFAM" id="SSF52540">
    <property type="entry name" value="P-loop containing nucleoside triphosphate hydrolases"/>
    <property type="match status" value="1"/>
</dbReference>
<dbReference type="Gene3D" id="1.10.8.60">
    <property type="match status" value="1"/>
</dbReference>
<reference evidence="8" key="1">
    <citation type="journal article" date="2020" name="mSystems">
        <title>Genome- and Community-Level Interaction Insights into Carbon Utilization and Element Cycling Functions of Hydrothermarchaeota in Hydrothermal Sediment.</title>
        <authorList>
            <person name="Zhou Z."/>
            <person name="Liu Y."/>
            <person name="Xu W."/>
            <person name="Pan J."/>
            <person name="Luo Z.H."/>
            <person name="Li M."/>
        </authorList>
    </citation>
    <scope>NUCLEOTIDE SEQUENCE [LARGE SCALE GENOMIC DNA]</scope>
    <source>
        <strain evidence="8">HyVt-577</strain>
    </source>
</reference>
<gene>
    <name evidence="8" type="ORF">ENK44_02345</name>
</gene>
<name>A0A7V4TY06_CALAY</name>
<dbReference type="InterPro" id="IPR029016">
    <property type="entry name" value="GAF-like_dom_sf"/>
</dbReference>
<dbReference type="PROSITE" id="PS00676">
    <property type="entry name" value="SIGMA54_INTERACT_2"/>
    <property type="match status" value="1"/>
</dbReference>
<dbReference type="CDD" id="cd00009">
    <property type="entry name" value="AAA"/>
    <property type="match status" value="1"/>
</dbReference>
<evidence type="ECO:0000256" key="5">
    <source>
        <dbReference type="ARBA" id="ARBA00023159"/>
    </source>
</evidence>
<dbReference type="EMBL" id="DRQG01000022">
    <property type="protein sequence ID" value="HGY54521.1"/>
    <property type="molecule type" value="Genomic_DNA"/>
</dbReference>
<dbReference type="InterPro" id="IPR025662">
    <property type="entry name" value="Sigma_54_int_dom_ATP-bd_1"/>
</dbReference>
<keyword evidence="1" id="KW-0547">Nucleotide-binding</keyword>
<proteinExistence type="predicted"/>
<dbReference type="InterPro" id="IPR002078">
    <property type="entry name" value="Sigma_54_int"/>
</dbReference>
<dbReference type="GO" id="GO:0005524">
    <property type="term" value="F:ATP binding"/>
    <property type="evidence" value="ECO:0007669"/>
    <property type="project" value="UniProtKB-KW"/>
</dbReference>
<comment type="caution">
    <text evidence="8">The sequence shown here is derived from an EMBL/GenBank/DDBJ whole genome shotgun (WGS) entry which is preliminary data.</text>
</comment>
<keyword evidence="5" id="KW-0010">Activator</keyword>
<accession>A0A7V4TY06</accession>
<evidence type="ECO:0000259" key="7">
    <source>
        <dbReference type="PROSITE" id="PS50045"/>
    </source>
</evidence>
<dbReference type="AlphaFoldDB" id="A0A7V4TY06"/>
<dbReference type="SUPFAM" id="SSF46689">
    <property type="entry name" value="Homeodomain-like"/>
    <property type="match status" value="1"/>
</dbReference>
<dbReference type="GO" id="GO:0006355">
    <property type="term" value="P:regulation of DNA-templated transcription"/>
    <property type="evidence" value="ECO:0007669"/>
    <property type="project" value="InterPro"/>
</dbReference>
<dbReference type="SMART" id="SM00382">
    <property type="entry name" value="AAA"/>
    <property type="match status" value="1"/>
</dbReference>
<dbReference type="PROSITE" id="PS50045">
    <property type="entry name" value="SIGMA54_INTERACT_4"/>
    <property type="match status" value="1"/>
</dbReference>
<dbReference type="Proteomes" id="UP000885779">
    <property type="component" value="Unassembled WGS sequence"/>
</dbReference>
<organism evidence="8">
    <name type="scientific">Caldithrix abyssi</name>
    <dbReference type="NCBI Taxonomy" id="187145"/>
    <lineage>
        <taxon>Bacteria</taxon>
        <taxon>Pseudomonadati</taxon>
        <taxon>Calditrichota</taxon>
        <taxon>Calditrichia</taxon>
        <taxon>Calditrichales</taxon>
        <taxon>Calditrichaceae</taxon>
        <taxon>Caldithrix</taxon>
    </lineage>
</organism>
<evidence type="ECO:0000256" key="4">
    <source>
        <dbReference type="ARBA" id="ARBA00023125"/>
    </source>
</evidence>
<sequence>MDKNLFFRQATLRICGNLEIEQALYSVFRFLQEEMPLSRMTLQLYEKELKAVRTIAVATPEGAREVDFLTPLSNEARRQIEQKIRLKEAQPHLHLVNEDTPRIYLEMFRFHGVRGSSFIIMPLNVGARYIGSLTLISEGKEVFTQAHVDRIALLKEPFVIALSNTIRYHEVVKLKNLLKDDNRYLFQEIRHLTGDEIIGTNFGLKEVMNQVQRVAALDSPVLLLGETGVGKDVIANAIHYSSSRKDGPFVKVNCGAIPDSLIDSELFGHEKGAFTGALSQKRGRFERADKGTIFLDEIGELPLQAQSRLLRVLQHKEIERVGGNKTIRLDIRFIAATNRNLEDMVRKNQFREDLFFRLNVFPIRVPPLRERAADIPALTQFFVSKKAKELKLPGVPHLAAGAVDILTAYQWPGNVRELENVVERALILNPEGPLTFNDLSGGRPTSAQTDIIDEGQWETLDSLTARYIQRVLSKTNGRINGKDGAAEILGINPNTLRNRMRKLGIGFGRQESYN</sequence>
<keyword evidence="4" id="KW-0238">DNA-binding</keyword>
<dbReference type="InterPro" id="IPR002197">
    <property type="entry name" value="HTH_Fis"/>
</dbReference>
<feature type="domain" description="Sigma-54 factor interaction" evidence="7">
    <location>
        <begin position="197"/>
        <end position="427"/>
    </location>
</feature>
<dbReference type="Gene3D" id="3.30.450.40">
    <property type="match status" value="1"/>
</dbReference>
<dbReference type="InterPro" id="IPR025943">
    <property type="entry name" value="Sigma_54_int_dom_ATP-bd_2"/>
</dbReference>